<name>A0A6A6SZN6_9PLEO</name>
<dbReference type="Proteomes" id="UP000799324">
    <property type="component" value="Unassembled WGS sequence"/>
</dbReference>
<proteinExistence type="predicted"/>
<evidence type="ECO:0000313" key="2">
    <source>
        <dbReference type="EMBL" id="KAF2652421.1"/>
    </source>
</evidence>
<accession>A0A6A6SZN6</accession>
<reference evidence="2" key="1">
    <citation type="journal article" date="2020" name="Stud. Mycol.">
        <title>101 Dothideomycetes genomes: a test case for predicting lifestyles and emergence of pathogens.</title>
        <authorList>
            <person name="Haridas S."/>
            <person name="Albert R."/>
            <person name="Binder M."/>
            <person name="Bloem J."/>
            <person name="Labutti K."/>
            <person name="Salamov A."/>
            <person name="Andreopoulos B."/>
            <person name="Baker S."/>
            <person name="Barry K."/>
            <person name="Bills G."/>
            <person name="Bluhm B."/>
            <person name="Cannon C."/>
            <person name="Castanera R."/>
            <person name="Culley D."/>
            <person name="Daum C."/>
            <person name="Ezra D."/>
            <person name="Gonzalez J."/>
            <person name="Henrissat B."/>
            <person name="Kuo A."/>
            <person name="Liang C."/>
            <person name="Lipzen A."/>
            <person name="Lutzoni F."/>
            <person name="Magnuson J."/>
            <person name="Mondo S."/>
            <person name="Nolan M."/>
            <person name="Ohm R."/>
            <person name="Pangilinan J."/>
            <person name="Park H.-J."/>
            <person name="Ramirez L."/>
            <person name="Alfaro M."/>
            <person name="Sun H."/>
            <person name="Tritt A."/>
            <person name="Yoshinaga Y."/>
            <person name="Zwiers L.-H."/>
            <person name="Turgeon B."/>
            <person name="Goodwin S."/>
            <person name="Spatafora J."/>
            <person name="Crous P."/>
            <person name="Grigoriev I."/>
        </authorList>
    </citation>
    <scope>NUCLEOTIDE SEQUENCE</scope>
    <source>
        <strain evidence="2">CBS 122681</strain>
    </source>
</reference>
<feature type="region of interest" description="Disordered" evidence="1">
    <location>
        <begin position="1"/>
        <end position="54"/>
    </location>
</feature>
<sequence length="85" mass="9440">MNNHTNPSNPYPHEPKPHQSIQSPIPTQHSPQPGNSSFNTATGLISYQSRHRQQSAIMYREAHADSISALARQANEARAGQDRLI</sequence>
<evidence type="ECO:0000256" key="1">
    <source>
        <dbReference type="SAM" id="MobiDB-lite"/>
    </source>
</evidence>
<evidence type="ECO:0000313" key="3">
    <source>
        <dbReference type="Proteomes" id="UP000799324"/>
    </source>
</evidence>
<feature type="compositionally biased region" description="Polar residues" evidence="1">
    <location>
        <begin position="19"/>
        <end position="48"/>
    </location>
</feature>
<dbReference type="AlphaFoldDB" id="A0A6A6SZN6"/>
<gene>
    <name evidence="2" type="ORF">K491DRAFT_695589</name>
</gene>
<organism evidence="2 3">
    <name type="scientific">Lophiostoma macrostomum CBS 122681</name>
    <dbReference type="NCBI Taxonomy" id="1314788"/>
    <lineage>
        <taxon>Eukaryota</taxon>
        <taxon>Fungi</taxon>
        <taxon>Dikarya</taxon>
        <taxon>Ascomycota</taxon>
        <taxon>Pezizomycotina</taxon>
        <taxon>Dothideomycetes</taxon>
        <taxon>Pleosporomycetidae</taxon>
        <taxon>Pleosporales</taxon>
        <taxon>Lophiostomataceae</taxon>
        <taxon>Lophiostoma</taxon>
    </lineage>
</organism>
<protein>
    <submittedName>
        <fullName evidence="2">Uncharacterized protein</fullName>
    </submittedName>
</protein>
<dbReference type="EMBL" id="MU004402">
    <property type="protein sequence ID" value="KAF2652421.1"/>
    <property type="molecule type" value="Genomic_DNA"/>
</dbReference>
<keyword evidence="3" id="KW-1185">Reference proteome</keyword>